<organism evidence="4">
    <name type="scientific">Brachypodium distachyon</name>
    <name type="common">Purple false brome</name>
    <name type="synonym">Trachynia distachya</name>
    <dbReference type="NCBI Taxonomy" id="15368"/>
    <lineage>
        <taxon>Eukaryota</taxon>
        <taxon>Viridiplantae</taxon>
        <taxon>Streptophyta</taxon>
        <taxon>Embryophyta</taxon>
        <taxon>Tracheophyta</taxon>
        <taxon>Spermatophyta</taxon>
        <taxon>Magnoliopsida</taxon>
        <taxon>Liliopsida</taxon>
        <taxon>Poales</taxon>
        <taxon>Poaceae</taxon>
        <taxon>BOP clade</taxon>
        <taxon>Pooideae</taxon>
        <taxon>Stipodae</taxon>
        <taxon>Brachypodieae</taxon>
        <taxon>Brachypodium</taxon>
    </lineage>
</organism>
<name>A0A0Q3IN15_BRADI</name>
<dbReference type="PANTHER" id="PTHR31234:SF10">
    <property type="entry name" value="HARPIN-INDUCED PROTEIN 1 CONTAINING PROTEIN, EXPRESSED"/>
    <property type="match status" value="1"/>
</dbReference>
<protein>
    <recommendedName>
        <fullName evidence="7">Late embryogenesis abundant protein LEA-2 subgroup domain-containing protein</fullName>
    </recommendedName>
</protein>
<gene>
    <name evidence="4" type="ORF">BRADI_4g12800v3</name>
</gene>
<evidence type="ECO:0000256" key="1">
    <source>
        <dbReference type="ARBA" id="ARBA00004370"/>
    </source>
</evidence>
<dbReference type="EMBL" id="CM000883">
    <property type="protein sequence ID" value="KQJ87656.1"/>
    <property type="molecule type" value="Genomic_DNA"/>
</dbReference>
<keyword evidence="6" id="KW-1185">Reference proteome</keyword>
<evidence type="ECO:0000313" key="6">
    <source>
        <dbReference type="Proteomes" id="UP000008810"/>
    </source>
</evidence>
<accession>A0A0Q3IN15</accession>
<dbReference type="GO" id="GO:0005886">
    <property type="term" value="C:plasma membrane"/>
    <property type="evidence" value="ECO:0000318"/>
    <property type="project" value="GO_Central"/>
</dbReference>
<dbReference type="GO" id="GO:0098542">
    <property type="term" value="P:defense response to other organism"/>
    <property type="evidence" value="ECO:0007669"/>
    <property type="project" value="InterPro"/>
</dbReference>
<reference evidence="5" key="3">
    <citation type="submission" date="2018-08" db="UniProtKB">
        <authorList>
            <consortium name="EnsemblPlants"/>
        </authorList>
    </citation>
    <scope>IDENTIFICATION</scope>
    <source>
        <strain evidence="5">cv. Bd21</strain>
    </source>
</reference>
<dbReference type="InterPro" id="IPR044839">
    <property type="entry name" value="NDR1-like"/>
</dbReference>
<evidence type="ECO:0000313" key="4">
    <source>
        <dbReference type="EMBL" id="KQJ87656.1"/>
    </source>
</evidence>
<evidence type="ECO:0000256" key="2">
    <source>
        <dbReference type="ARBA" id="ARBA00023136"/>
    </source>
</evidence>
<comment type="subcellular location">
    <subcellularLocation>
        <location evidence="1">Membrane</location>
    </subcellularLocation>
</comment>
<dbReference type="InParanoid" id="A0A0Q3IN15"/>
<dbReference type="OrthoDB" id="692641at2759"/>
<evidence type="ECO:0008006" key="7">
    <source>
        <dbReference type="Google" id="ProtNLM"/>
    </source>
</evidence>
<proteinExistence type="predicted"/>
<keyword evidence="3" id="KW-0812">Transmembrane</keyword>
<evidence type="ECO:0000313" key="5">
    <source>
        <dbReference type="EnsemblPlants" id="KQJ87656"/>
    </source>
</evidence>
<reference evidence="4 5" key="1">
    <citation type="journal article" date="2010" name="Nature">
        <title>Genome sequencing and analysis of the model grass Brachypodium distachyon.</title>
        <authorList>
            <consortium name="International Brachypodium Initiative"/>
        </authorList>
    </citation>
    <scope>NUCLEOTIDE SEQUENCE [LARGE SCALE GENOMIC DNA]</scope>
    <source>
        <strain evidence="4 5">Bd21</strain>
    </source>
</reference>
<dbReference type="Gramene" id="KQJ87656">
    <property type="protein sequence ID" value="KQJ87656"/>
    <property type="gene ID" value="BRADI_4g12800v3"/>
</dbReference>
<dbReference type="ExpressionAtlas" id="A0A0Q3IN15">
    <property type="expression patterns" value="baseline and differential"/>
</dbReference>
<keyword evidence="3" id="KW-1133">Transmembrane helix</keyword>
<keyword evidence="2 3" id="KW-0472">Membrane</keyword>
<dbReference type="PANTHER" id="PTHR31234">
    <property type="entry name" value="LATE EMBRYOGENESIS ABUNDANT (LEA) HYDROXYPROLINE-RICH GLYCOPROTEIN FAMILY"/>
    <property type="match status" value="1"/>
</dbReference>
<evidence type="ECO:0000256" key="3">
    <source>
        <dbReference type="SAM" id="Phobius"/>
    </source>
</evidence>
<dbReference type="AlphaFoldDB" id="A0A0Q3IN15"/>
<feature type="transmembrane region" description="Helical" evidence="3">
    <location>
        <begin position="20"/>
        <end position="40"/>
    </location>
</feature>
<dbReference type="Proteomes" id="UP000008810">
    <property type="component" value="Chromosome 4"/>
</dbReference>
<sequence length="208" mass="22863">MSEHKPTKDKLKPWRVRLGIVLAVAVVLAATVLLALRYAVIPEVKAAIDDARLDRFALATTNDSSSLGFNVSIALAVRNTNRAMSVKYTEPVVANFVFHDRRLGTAAVAGEGHEHPPRRREVHLLRLGGEVPSGVIGDAAAEEFKKQNASGAFDVELRFDVEISLGIGNTRGMSFSCPLRLQLAPPGPTVVVFRRVYCMHEEQEKNYF</sequence>
<dbReference type="GO" id="GO:0009506">
    <property type="term" value="C:plasmodesma"/>
    <property type="evidence" value="ECO:0000318"/>
    <property type="project" value="GO_Central"/>
</dbReference>
<reference evidence="4" key="2">
    <citation type="submission" date="2017-06" db="EMBL/GenBank/DDBJ databases">
        <title>WGS assembly of Brachypodium distachyon.</title>
        <authorList>
            <consortium name="The International Brachypodium Initiative"/>
            <person name="Lucas S."/>
            <person name="Harmon-Smith M."/>
            <person name="Lail K."/>
            <person name="Tice H."/>
            <person name="Grimwood J."/>
            <person name="Bruce D."/>
            <person name="Barry K."/>
            <person name="Shu S."/>
            <person name="Lindquist E."/>
            <person name="Wang M."/>
            <person name="Pitluck S."/>
            <person name="Vogel J.P."/>
            <person name="Garvin D.F."/>
            <person name="Mockler T.C."/>
            <person name="Schmutz J."/>
            <person name="Rokhsar D."/>
            <person name="Bevan M.W."/>
        </authorList>
    </citation>
    <scope>NUCLEOTIDE SEQUENCE</scope>
    <source>
        <strain evidence="4">Bd21</strain>
    </source>
</reference>
<dbReference type="EnsemblPlants" id="KQJ87656">
    <property type="protein sequence ID" value="KQJ87656"/>
    <property type="gene ID" value="BRADI_4g12800v3"/>
</dbReference>